<dbReference type="EMBL" id="AGCI01000092">
    <property type="protein sequence ID" value="EHM39539.1"/>
    <property type="molecule type" value="Genomic_DNA"/>
</dbReference>
<evidence type="ECO:0000313" key="1">
    <source>
        <dbReference type="EMBL" id="EHM39539.1"/>
    </source>
</evidence>
<protein>
    <submittedName>
        <fullName evidence="1">Uncharacterized protein</fullName>
    </submittedName>
</protein>
<comment type="caution">
    <text evidence="1">The sequence shown here is derived from an EMBL/GenBank/DDBJ whole genome shotgun (WGS) entry which is preliminary data.</text>
</comment>
<organism evidence="1 2">
    <name type="scientific">Hafnia alvei ATCC 51873</name>
    <dbReference type="NCBI Taxonomy" id="1002364"/>
    <lineage>
        <taxon>Bacteria</taxon>
        <taxon>Pseudomonadati</taxon>
        <taxon>Pseudomonadota</taxon>
        <taxon>Gammaproteobacteria</taxon>
        <taxon>Enterobacterales</taxon>
        <taxon>Hafniaceae</taxon>
        <taxon>Hafnia</taxon>
    </lineage>
</organism>
<gene>
    <name evidence="1" type="ORF">HMPREF0454_03878</name>
</gene>
<name>G9YB99_HAFAL</name>
<dbReference type="HOGENOM" id="CLU_2861492_0_0_6"/>
<sequence>MRQFVAGIDSAEVISAVNVVGAVDQPVGIEHDNGIYAHFAAALADFFMTIDGSLTATMVFTWKL</sequence>
<dbReference type="AlphaFoldDB" id="G9YB99"/>
<accession>G9YB99</accession>
<dbReference type="Proteomes" id="UP000005959">
    <property type="component" value="Unassembled WGS sequence"/>
</dbReference>
<reference evidence="1 2" key="1">
    <citation type="submission" date="2011-08" db="EMBL/GenBank/DDBJ databases">
        <authorList>
            <person name="Weinstock G."/>
            <person name="Sodergren E."/>
            <person name="Clifton S."/>
            <person name="Fulton L."/>
            <person name="Fulton B."/>
            <person name="Courtney L."/>
            <person name="Fronick C."/>
            <person name="Harrison M."/>
            <person name="Strong C."/>
            <person name="Farmer C."/>
            <person name="Delahaunty K."/>
            <person name="Markovic C."/>
            <person name="Hall O."/>
            <person name="Minx P."/>
            <person name="Tomlinson C."/>
            <person name="Mitreva M."/>
            <person name="Hou S."/>
            <person name="Chen J."/>
            <person name="Wollam A."/>
            <person name="Pepin K.H."/>
            <person name="Johnson M."/>
            <person name="Bhonagiri V."/>
            <person name="Zhang X."/>
            <person name="Suruliraj S."/>
            <person name="Warren W."/>
            <person name="Chinwalla A."/>
            <person name="Mardis E.R."/>
            <person name="Wilson R.K."/>
        </authorList>
    </citation>
    <scope>NUCLEOTIDE SEQUENCE [LARGE SCALE GENOMIC DNA]</scope>
    <source>
        <strain evidence="1 2">ATCC 51873</strain>
    </source>
</reference>
<evidence type="ECO:0000313" key="2">
    <source>
        <dbReference type="Proteomes" id="UP000005959"/>
    </source>
</evidence>
<proteinExistence type="predicted"/>